<reference evidence="1 3" key="1">
    <citation type="journal article" date="2015" name="Stand. Genomic Sci.">
        <title>Genomic Encyclopedia of Bacterial and Archaeal Type Strains, Phase III: the genomes of soil and plant-associated and newly described type strains.</title>
        <authorList>
            <person name="Whitman W.B."/>
            <person name="Woyke T."/>
            <person name="Klenk H.P."/>
            <person name="Zhou Y."/>
            <person name="Lilburn T.G."/>
            <person name="Beck B.J."/>
            <person name="De Vos P."/>
            <person name="Vandamme P."/>
            <person name="Eisen J.A."/>
            <person name="Garrity G."/>
            <person name="Hugenholtz P."/>
            <person name="Kyrpides N.C."/>
        </authorList>
    </citation>
    <scope>NUCLEOTIDE SEQUENCE [LARGE SCALE GENOMIC DNA]</scope>
    <source>
        <strain evidence="1 3">P5626</strain>
    </source>
</reference>
<dbReference type="EMBL" id="QWDN01000002">
    <property type="protein sequence ID" value="TEB45150.1"/>
    <property type="molecule type" value="Genomic_DNA"/>
</dbReference>
<dbReference type="Proteomes" id="UP000295270">
    <property type="component" value="Unassembled WGS sequence"/>
</dbReference>
<sequence length="173" mass="20715">MKREKKTGDLLGFQQEEIATLLGIKPGLWSMYVLGKRLLPSAAQLRLVKMEVFVEQQKIKRENNPSPRQQPELNERKYWEDRLNLNQINQYRITAKLKKCQEKYECARNGFELTDFLEDEVEKEIKDKVLPHLKDRTQDVMQKNSPHQQEQYEFKLQLLQYEEKHLKKKLSAL</sequence>
<proteinExistence type="predicted"/>
<dbReference type="AlphaFoldDB" id="A0A4Y7UFA5"/>
<keyword evidence="3" id="KW-1185">Reference proteome</keyword>
<evidence type="ECO:0000313" key="1">
    <source>
        <dbReference type="EMBL" id="TCN59900.1"/>
    </source>
</evidence>
<comment type="caution">
    <text evidence="2">The sequence shown here is derived from an EMBL/GenBank/DDBJ whole genome shotgun (WGS) entry which is preliminary data.</text>
</comment>
<name>A0A4Y7UFA5_9FLAO</name>
<gene>
    <name evidence="2" type="ORF">D0809_08230</name>
    <name evidence="1" type="ORF">EV142_102520</name>
</gene>
<evidence type="ECO:0000313" key="4">
    <source>
        <dbReference type="Proteomes" id="UP000298340"/>
    </source>
</evidence>
<organism evidence="2 4">
    <name type="scientific">Flavobacterium circumlabens</name>
    <dbReference type="NCBI Taxonomy" id="2133765"/>
    <lineage>
        <taxon>Bacteria</taxon>
        <taxon>Pseudomonadati</taxon>
        <taxon>Bacteroidota</taxon>
        <taxon>Flavobacteriia</taxon>
        <taxon>Flavobacteriales</taxon>
        <taxon>Flavobacteriaceae</taxon>
        <taxon>Flavobacterium</taxon>
    </lineage>
</organism>
<reference evidence="1" key="3">
    <citation type="submission" date="2019-03" db="EMBL/GenBank/DDBJ databases">
        <authorList>
            <person name="Whitman W."/>
            <person name="Huntemann M."/>
            <person name="Clum A."/>
            <person name="Pillay M."/>
            <person name="Palaniappan K."/>
            <person name="Varghese N."/>
            <person name="Mikhailova N."/>
            <person name="Stamatis D."/>
            <person name="Reddy T."/>
            <person name="Daum C."/>
            <person name="Shapiro N."/>
            <person name="Ivanova N."/>
            <person name="Kyrpides N."/>
            <person name="Woyke T."/>
        </authorList>
    </citation>
    <scope>NUCLEOTIDE SEQUENCE</scope>
    <source>
        <strain evidence="1">P5626</strain>
    </source>
</reference>
<dbReference type="EMBL" id="SLWA01000002">
    <property type="protein sequence ID" value="TCN59900.1"/>
    <property type="molecule type" value="Genomic_DNA"/>
</dbReference>
<dbReference type="RefSeq" id="WP_132033917.1">
    <property type="nucleotide sequence ID" value="NZ_QWDN01000002.1"/>
</dbReference>
<evidence type="ECO:0000313" key="2">
    <source>
        <dbReference type="EMBL" id="TEB45150.1"/>
    </source>
</evidence>
<evidence type="ECO:0000313" key="3">
    <source>
        <dbReference type="Proteomes" id="UP000295270"/>
    </source>
</evidence>
<protein>
    <submittedName>
        <fullName evidence="2">Uncharacterized protein</fullName>
    </submittedName>
</protein>
<reference evidence="2 4" key="2">
    <citation type="journal article" date="2018" name="Syst. Appl. Microbiol.">
        <title>Flavobacterium circumlabens sp. nov. and Flavobacterium cupreum sp. nov., two psychrotrophic species isolated from Antarctic environmental samples.</title>
        <authorList>
            <person name="Kralova S."/>
            <person name="Busse H.J."/>
            <person name="Svec P."/>
            <person name="Maslanova I."/>
            <person name="Stankova E."/>
            <person name="Bartak M."/>
            <person name="Sedlacek I."/>
        </authorList>
    </citation>
    <scope>NUCLEOTIDE SEQUENCE [LARGE SCALE GENOMIC DNA]</scope>
    <source>
        <strain evidence="2 4">CCM 8828</strain>
    </source>
</reference>
<dbReference type="Proteomes" id="UP000298340">
    <property type="component" value="Unassembled WGS sequence"/>
</dbReference>
<accession>A0A4Y7UFA5</accession>